<evidence type="ECO:0000313" key="22">
    <source>
        <dbReference type="Proteomes" id="UP000770717"/>
    </source>
</evidence>
<dbReference type="GO" id="GO:0016020">
    <property type="term" value="C:membrane"/>
    <property type="evidence" value="ECO:0007669"/>
    <property type="project" value="UniProtKB-SubCell"/>
</dbReference>
<evidence type="ECO:0000256" key="14">
    <source>
        <dbReference type="ARBA" id="ARBA00022777"/>
    </source>
</evidence>
<dbReference type="GO" id="GO:0035556">
    <property type="term" value="P:intracellular signal transduction"/>
    <property type="evidence" value="ECO:0007669"/>
    <property type="project" value="TreeGrafter"/>
</dbReference>
<evidence type="ECO:0000256" key="8">
    <source>
        <dbReference type="ARBA" id="ARBA00022553"/>
    </source>
</evidence>
<evidence type="ECO:0000256" key="1">
    <source>
        <dbReference type="ARBA" id="ARBA00001946"/>
    </source>
</evidence>
<keyword evidence="6" id="KW-0963">Cytoplasm</keyword>
<dbReference type="InterPro" id="IPR020454">
    <property type="entry name" value="DAG/PE-bd"/>
</dbReference>
<gene>
    <name evidence="21" type="ORF">GDO78_016732</name>
</gene>
<keyword evidence="12" id="KW-0547">Nucleotide-binding</keyword>
<keyword evidence="8" id="KW-0597">Phosphoprotein</keyword>
<dbReference type="PROSITE" id="PS50081">
    <property type="entry name" value="ZF_DAG_PE_2"/>
    <property type="match status" value="1"/>
</dbReference>
<evidence type="ECO:0000256" key="3">
    <source>
        <dbReference type="ARBA" id="ARBA00004496"/>
    </source>
</evidence>
<evidence type="ECO:0000256" key="10">
    <source>
        <dbReference type="ARBA" id="ARBA00022723"/>
    </source>
</evidence>
<evidence type="ECO:0000256" key="13">
    <source>
        <dbReference type="ARBA" id="ARBA00022771"/>
    </source>
</evidence>
<dbReference type="OrthoDB" id="74314at2759"/>
<comment type="catalytic activity">
    <reaction evidence="19">
        <text>L-threonyl-[protein] + ATP = O-phospho-L-threonyl-[protein] + ADP + H(+)</text>
        <dbReference type="Rhea" id="RHEA:46608"/>
        <dbReference type="Rhea" id="RHEA-COMP:11060"/>
        <dbReference type="Rhea" id="RHEA-COMP:11605"/>
        <dbReference type="ChEBI" id="CHEBI:15378"/>
        <dbReference type="ChEBI" id="CHEBI:30013"/>
        <dbReference type="ChEBI" id="CHEBI:30616"/>
        <dbReference type="ChEBI" id="CHEBI:61977"/>
        <dbReference type="ChEBI" id="CHEBI:456216"/>
        <dbReference type="EC" id="2.7.11.13"/>
    </reaction>
</comment>
<keyword evidence="18" id="KW-0472">Membrane</keyword>
<evidence type="ECO:0000256" key="7">
    <source>
        <dbReference type="ARBA" id="ARBA00022527"/>
    </source>
</evidence>
<dbReference type="SMART" id="SM00109">
    <property type="entry name" value="C1"/>
    <property type="match status" value="1"/>
</dbReference>
<feature type="domain" description="Phorbol-ester/DAG-type" evidence="20">
    <location>
        <begin position="104"/>
        <end position="154"/>
    </location>
</feature>
<keyword evidence="17" id="KW-0460">Magnesium</keyword>
<keyword evidence="13" id="KW-0863">Zinc-finger</keyword>
<evidence type="ECO:0000256" key="9">
    <source>
        <dbReference type="ARBA" id="ARBA00022679"/>
    </source>
</evidence>
<dbReference type="PANTHER" id="PTHR22968:SF27">
    <property type="entry name" value="PROTEIN KINASE C"/>
    <property type="match status" value="1"/>
</dbReference>
<dbReference type="InterPro" id="IPR002219">
    <property type="entry name" value="PKC_DAG/PE"/>
</dbReference>
<keyword evidence="11" id="KW-0677">Repeat</keyword>
<keyword evidence="14" id="KW-0418">Kinase</keyword>
<evidence type="ECO:0000259" key="20">
    <source>
        <dbReference type="PROSITE" id="PS50081"/>
    </source>
</evidence>
<keyword evidence="22" id="KW-1185">Reference proteome</keyword>
<evidence type="ECO:0000256" key="2">
    <source>
        <dbReference type="ARBA" id="ARBA00004370"/>
    </source>
</evidence>
<dbReference type="InterPro" id="IPR057764">
    <property type="entry name" value="Ubiquitin_PRKD1-3_N"/>
</dbReference>
<dbReference type="EC" id="2.7.11.13" evidence="5"/>
<protein>
    <recommendedName>
        <fullName evidence="5">protein kinase C</fullName>
        <ecNumber evidence="5">2.7.11.13</ecNumber>
    </recommendedName>
</protein>
<dbReference type="Pfam" id="PF00130">
    <property type="entry name" value="C1_1"/>
    <property type="match status" value="1"/>
</dbReference>
<keyword evidence="10" id="KW-0479">Metal-binding</keyword>
<comment type="subcellular location">
    <subcellularLocation>
        <location evidence="3">Cytoplasm</location>
    </subcellularLocation>
    <subcellularLocation>
        <location evidence="2">Membrane</location>
    </subcellularLocation>
</comment>
<reference evidence="21" key="1">
    <citation type="thesis" date="2020" institute="ProQuest LLC" country="789 East Eisenhower Parkway, Ann Arbor, MI, USA">
        <title>Comparative Genomics and Chromosome Evolution.</title>
        <authorList>
            <person name="Mudd A.B."/>
        </authorList>
    </citation>
    <scope>NUCLEOTIDE SEQUENCE</scope>
    <source>
        <strain evidence="21">HN-11 Male</strain>
        <tissue evidence="21">Kidney and liver</tissue>
    </source>
</reference>
<evidence type="ECO:0000256" key="11">
    <source>
        <dbReference type="ARBA" id="ARBA00022737"/>
    </source>
</evidence>
<evidence type="ECO:0000256" key="4">
    <source>
        <dbReference type="ARBA" id="ARBA00008582"/>
    </source>
</evidence>
<keyword evidence="15" id="KW-0862">Zinc</keyword>
<dbReference type="FunFam" id="3.30.60.20:FF:000019">
    <property type="entry name" value="Serine/threonine-protein kinase"/>
    <property type="match status" value="1"/>
</dbReference>
<evidence type="ECO:0000256" key="16">
    <source>
        <dbReference type="ARBA" id="ARBA00022840"/>
    </source>
</evidence>
<name>A0A8J6BNC4_ELECQ</name>
<comment type="caution">
    <text evidence="21">The sequence shown here is derived from an EMBL/GenBank/DDBJ whole genome shotgun (WGS) entry which is preliminary data.</text>
</comment>
<comment type="similarity">
    <text evidence="4">Belongs to the protein kinase superfamily. CAMK Ser/Thr protein kinase family. PKD subfamily.</text>
</comment>
<keyword evidence="7" id="KW-0723">Serine/threonine-protein kinase</keyword>
<evidence type="ECO:0000256" key="18">
    <source>
        <dbReference type="ARBA" id="ARBA00023136"/>
    </source>
</evidence>
<dbReference type="PROSITE" id="PS00479">
    <property type="entry name" value="ZF_DAG_PE_1"/>
    <property type="match status" value="1"/>
</dbReference>
<dbReference type="GO" id="GO:0007200">
    <property type="term" value="P:phospholipase C-activating G protein-coupled receptor signaling pathway"/>
    <property type="evidence" value="ECO:0007669"/>
    <property type="project" value="TreeGrafter"/>
</dbReference>
<evidence type="ECO:0000256" key="15">
    <source>
        <dbReference type="ARBA" id="ARBA00022833"/>
    </source>
</evidence>
<dbReference type="PRINTS" id="PR00008">
    <property type="entry name" value="DAGPEDOMAIN"/>
</dbReference>
<dbReference type="GO" id="GO:0005524">
    <property type="term" value="F:ATP binding"/>
    <property type="evidence" value="ECO:0007669"/>
    <property type="project" value="UniProtKB-KW"/>
</dbReference>
<dbReference type="Gene3D" id="3.30.60.20">
    <property type="match status" value="1"/>
</dbReference>
<proteinExistence type="inferred from homology"/>
<keyword evidence="9" id="KW-0808">Transferase</keyword>
<sequence length="231" mass="25709">MSLDQVSPGKVTVRLQIGLCRETYHLNPSETNYVTLKRLAVDLVEKKYAEYGFLGVSEKIQLFRHKLNAENVLEHLLPSNFIGEGDLIEVVLPASVSLDVSIRPHILLVHTYKSPAFCDYCGEMLFGLVRQGLKCQSCGLNYHKRCAFKIPNNCRGVKKSQLSSRSFTGSSSINKKRAVTLPTGGSLEDLGVHNVEPQGNTKKITCPLLLQRTTDMERFAGYEKSEGSPHL</sequence>
<evidence type="ECO:0000256" key="12">
    <source>
        <dbReference type="ARBA" id="ARBA00022741"/>
    </source>
</evidence>
<evidence type="ECO:0000256" key="19">
    <source>
        <dbReference type="ARBA" id="ARBA00047272"/>
    </source>
</evidence>
<keyword evidence="16" id="KW-0067">ATP-binding</keyword>
<dbReference type="SUPFAM" id="SSF57889">
    <property type="entry name" value="Cysteine-rich domain"/>
    <property type="match status" value="1"/>
</dbReference>
<dbReference type="Pfam" id="PF25525">
    <property type="entry name" value="Ubiquitin_PRKD1_N"/>
    <property type="match status" value="1"/>
</dbReference>
<evidence type="ECO:0000256" key="6">
    <source>
        <dbReference type="ARBA" id="ARBA00022490"/>
    </source>
</evidence>
<dbReference type="GO" id="GO:0008270">
    <property type="term" value="F:zinc ion binding"/>
    <property type="evidence" value="ECO:0007669"/>
    <property type="project" value="UniProtKB-KW"/>
</dbReference>
<dbReference type="EMBL" id="WNTK01002104">
    <property type="protein sequence ID" value="KAG9466353.1"/>
    <property type="molecule type" value="Genomic_DNA"/>
</dbReference>
<evidence type="ECO:0000313" key="21">
    <source>
        <dbReference type="EMBL" id="KAG9466353.1"/>
    </source>
</evidence>
<dbReference type="InterPro" id="IPR046349">
    <property type="entry name" value="C1-like_sf"/>
</dbReference>
<dbReference type="PANTHER" id="PTHR22968">
    <property type="entry name" value="PROTEIN KINASE C, MU"/>
    <property type="match status" value="1"/>
</dbReference>
<accession>A0A8J6BNC4</accession>
<dbReference type="AlphaFoldDB" id="A0A8J6BNC4"/>
<evidence type="ECO:0000256" key="17">
    <source>
        <dbReference type="ARBA" id="ARBA00022842"/>
    </source>
</evidence>
<evidence type="ECO:0000256" key="5">
    <source>
        <dbReference type="ARBA" id="ARBA00012429"/>
    </source>
</evidence>
<dbReference type="CDD" id="cd20795">
    <property type="entry name" value="C1_PKD_rpt1"/>
    <property type="match status" value="1"/>
</dbReference>
<dbReference type="GO" id="GO:0005829">
    <property type="term" value="C:cytosol"/>
    <property type="evidence" value="ECO:0007669"/>
    <property type="project" value="TreeGrafter"/>
</dbReference>
<organism evidence="21 22">
    <name type="scientific">Eleutherodactylus coqui</name>
    <name type="common">Puerto Rican coqui</name>
    <dbReference type="NCBI Taxonomy" id="57060"/>
    <lineage>
        <taxon>Eukaryota</taxon>
        <taxon>Metazoa</taxon>
        <taxon>Chordata</taxon>
        <taxon>Craniata</taxon>
        <taxon>Vertebrata</taxon>
        <taxon>Euteleostomi</taxon>
        <taxon>Amphibia</taxon>
        <taxon>Batrachia</taxon>
        <taxon>Anura</taxon>
        <taxon>Neobatrachia</taxon>
        <taxon>Hyloidea</taxon>
        <taxon>Eleutherodactylidae</taxon>
        <taxon>Eleutherodactylinae</taxon>
        <taxon>Eleutherodactylus</taxon>
        <taxon>Eleutherodactylus</taxon>
    </lineage>
</organism>
<dbReference type="Proteomes" id="UP000770717">
    <property type="component" value="Unassembled WGS sequence"/>
</dbReference>
<comment type="cofactor">
    <cofactor evidence="1">
        <name>Mg(2+)</name>
        <dbReference type="ChEBI" id="CHEBI:18420"/>
    </cofactor>
</comment>
<dbReference type="GO" id="GO:0004697">
    <property type="term" value="F:diacylglycerol-dependent serine/threonine kinase activity"/>
    <property type="evidence" value="ECO:0007669"/>
    <property type="project" value="UniProtKB-EC"/>
</dbReference>